<evidence type="ECO:0000256" key="4">
    <source>
        <dbReference type="ARBA" id="ARBA00022723"/>
    </source>
</evidence>
<dbReference type="RefSeq" id="XP_062629660.1">
    <property type="nucleotide sequence ID" value="XM_062773676.1"/>
</dbReference>
<evidence type="ECO:0000256" key="2">
    <source>
        <dbReference type="ARBA" id="ARBA00009085"/>
    </source>
</evidence>
<feature type="compositionally biased region" description="Low complexity" evidence="11">
    <location>
        <begin position="178"/>
        <end position="193"/>
    </location>
</feature>
<comment type="similarity">
    <text evidence="2 10">Belongs to the peptidase C19 family.</text>
</comment>
<keyword evidence="8 10" id="KW-0788">Thiol protease</keyword>
<sequence>MPPKSGYSRHPKPDWSWAGREVKRIEEITPEHRRRAAGVAPDQRLSTCRFVVDAASREATATVNDGNSSDSSLVFLKEETCTLKKCKSNPWCLNHLGAKEWASDGTRQEYIDDKLGPEIVVRDGPAGLKNYGATCYANAFLQVWFHNVAFRNGVYAAVGTASALQGTRKSNGSHKANGPSGSASPSSSASSTTIGGGSGSEVGRSNTTPPVPLSPLHHLANIFAMMHYSNKPVVDPGALIEALRLNKGDQQDAAEFSKLFMSLLSDEFKRHGALKTFVSDHFEGVYEYQTRCQTCGYMSRNQSTFLELEISLQDKKSLQDRLAHLLTPEVLSGSNQYRCPDCESLQDATRSTILRKLPPVLHFSLLRFVYDPNSGTRKKSKASITYPRELKLGDDYYDLRGVVSHQGTSAFHGHFTCEVYDEDLKEWFFTSDEQVEKLTERQKANNKRLKLDPDVVEEQVSKDAYMFVYKRREMHPTPQDKPPASMLEALDAENAAMQAEIHERDPRRAAIAEEFDALFAAKISVLAQLRGEDKLVPRDSLRNWIKSRDLDSPWDYTGVTCEHGNIDPAQAGDLRLISQAAFDQLKEYSAELAEDRTLRDIDICAECVAAHFSDEVQEADHNAQVREFDQLNNSDDGVHRYAVPLDFVKDWRKRELSTPSPMPSDVEYSLFCEHGRPWGKKKVIWASGAALMFLRSIFGEFDAYAEGSDFCDTCEAKTQANVEARKVWKLQVKEEKSLQSQLNMRRILDVPNYMMPKNFANVWRSYLENTGPRAKLEPELCRHNLLDFDPQVEPRDYMTEDGWIKLCQLYGHDPQDAITAVFTSAPPEGKTCSIDKVSVATCEECRKERLSNFEEMQLTIVMGLDTVPTATKSASSTRSRRIGTTRNKQTQLDVKKNTSVKDIKVELYPILGVGPLHQQLYYRGRELASDETVESIGLLAGDHLNVVEIVEVEDFEAAGEEGFGGTALVGRLACPACTYSNEPDAEMCIVCETAFLS</sequence>
<proteinExistence type="inferred from homology"/>
<evidence type="ECO:0000313" key="15">
    <source>
        <dbReference type="Proteomes" id="UP000827549"/>
    </source>
</evidence>
<evidence type="ECO:0000256" key="9">
    <source>
        <dbReference type="ARBA" id="ARBA00022833"/>
    </source>
</evidence>
<dbReference type="InterPro" id="IPR050164">
    <property type="entry name" value="Peptidase_C19"/>
</dbReference>
<dbReference type="Gene3D" id="3.90.70.10">
    <property type="entry name" value="Cysteine proteinases"/>
    <property type="match status" value="1"/>
</dbReference>
<feature type="domain" description="Ubiquitin-like" evidence="12">
    <location>
        <begin position="882"/>
        <end position="947"/>
    </location>
</feature>
<dbReference type="PROSITE" id="PS00973">
    <property type="entry name" value="USP_2"/>
    <property type="match status" value="1"/>
</dbReference>
<keyword evidence="7 10" id="KW-0378">Hydrolase</keyword>
<keyword evidence="5" id="KW-0863">Zinc-finger</keyword>
<keyword evidence="4" id="KW-0479">Metal-binding</keyword>
<keyword evidence="6 10" id="KW-0833">Ubl conjugation pathway</keyword>
<dbReference type="SUPFAM" id="SSF54236">
    <property type="entry name" value="Ubiquitin-like"/>
    <property type="match status" value="1"/>
</dbReference>
<name>A0AAF0YGV6_9TREE</name>
<dbReference type="AlphaFoldDB" id="A0AAF0YGV6"/>
<dbReference type="InterPro" id="IPR001394">
    <property type="entry name" value="Peptidase_C19_UCH"/>
</dbReference>
<feature type="domain" description="USP" evidence="13">
    <location>
        <begin position="126"/>
        <end position="472"/>
    </location>
</feature>
<evidence type="ECO:0000259" key="13">
    <source>
        <dbReference type="PROSITE" id="PS50235"/>
    </source>
</evidence>
<dbReference type="PANTHER" id="PTHR24006:SF888">
    <property type="entry name" value="UBIQUITIN CARBOXYL-TERMINAL HYDROLASE 30"/>
    <property type="match status" value="1"/>
</dbReference>
<dbReference type="InterPro" id="IPR029071">
    <property type="entry name" value="Ubiquitin-like_domsf"/>
</dbReference>
<evidence type="ECO:0000256" key="11">
    <source>
        <dbReference type="SAM" id="MobiDB-lite"/>
    </source>
</evidence>
<dbReference type="InterPro" id="IPR044743">
    <property type="entry name" value="Ubl_USP48"/>
</dbReference>
<dbReference type="InterPro" id="IPR038765">
    <property type="entry name" value="Papain-like_cys_pep_sf"/>
</dbReference>
<evidence type="ECO:0000256" key="6">
    <source>
        <dbReference type="ARBA" id="ARBA00022786"/>
    </source>
</evidence>
<evidence type="ECO:0000313" key="14">
    <source>
        <dbReference type="EMBL" id="WOO83634.1"/>
    </source>
</evidence>
<dbReference type="GO" id="GO:0005634">
    <property type="term" value="C:nucleus"/>
    <property type="evidence" value="ECO:0007669"/>
    <property type="project" value="TreeGrafter"/>
</dbReference>
<dbReference type="GO" id="GO:0005829">
    <property type="term" value="C:cytosol"/>
    <property type="evidence" value="ECO:0007669"/>
    <property type="project" value="TreeGrafter"/>
</dbReference>
<feature type="region of interest" description="Disordered" evidence="11">
    <location>
        <begin position="166"/>
        <end position="211"/>
    </location>
</feature>
<gene>
    <name evidence="14" type="primary">USP48</name>
    <name evidence="14" type="ORF">LOC62_05G007154</name>
</gene>
<comment type="catalytic activity">
    <reaction evidence="1 10">
        <text>Thiol-dependent hydrolysis of ester, thioester, amide, peptide and isopeptide bonds formed by the C-terminal Gly of ubiquitin (a 76-residue protein attached to proteins as an intracellular targeting signal).</text>
        <dbReference type="EC" id="3.4.19.12"/>
    </reaction>
</comment>
<evidence type="ECO:0000256" key="8">
    <source>
        <dbReference type="ARBA" id="ARBA00022807"/>
    </source>
</evidence>
<dbReference type="GO" id="GO:0016579">
    <property type="term" value="P:protein deubiquitination"/>
    <property type="evidence" value="ECO:0007669"/>
    <property type="project" value="InterPro"/>
</dbReference>
<accession>A0AAF0YGV6</accession>
<dbReference type="Pfam" id="PF00443">
    <property type="entry name" value="UCH"/>
    <property type="match status" value="1"/>
</dbReference>
<dbReference type="EC" id="3.4.19.12" evidence="10"/>
<dbReference type="InterPro" id="IPR000626">
    <property type="entry name" value="Ubiquitin-like_dom"/>
</dbReference>
<dbReference type="GO" id="GO:0006508">
    <property type="term" value="P:proteolysis"/>
    <property type="evidence" value="ECO:0007669"/>
    <property type="project" value="UniProtKB-KW"/>
</dbReference>
<dbReference type="InterPro" id="IPR001876">
    <property type="entry name" value="Znf_RanBP2"/>
</dbReference>
<dbReference type="GO" id="GO:0008270">
    <property type="term" value="F:zinc ion binding"/>
    <property type="evidence" value="ECO:0007669"/>
    <property type="project" value="UniProtKB-KW"/>
</dbReference>
<keyword evidence="3 10" id="KW-0645">Protease</keyword>
<dbReference type="Proteomes" id="UP000827549">
    <property type="component" value="Chromosome 5"/>
</dbReference>
<evidence type="ECO:0000256" key="5">
    <source>
        <dbReference type="ARBA" id="ARBA00022771"/>
    </source>
</evidence>
<dbReference type="PROSITE" id="PS50053">
    <property type="entry name" value="UBIQUITIN_2"/>
    <property type="match status" value="1"/>
</dbReference>
<dbReference type="InterPro" id="IPR028889">
    <property type="entry name" value="USP"/>
</dbReference>
<keyword evidence="15" id="KW-1185">Reference proteome</keyword>
<dbReference type="PROSITE" id="PS00972">
    <property type="entry name" value="USP_1"/>
    <property type="match status" value="1"/>
</dbReference>
<dbReference type="SUPFAM" id="SSF54001">
    <property type="entry name" value="Cysteine proteinases"/>
    <property type="match status" value="1"/>
</dbReference>
<evidence type="ECO:0000256" key="1">
    <source>
        <dbReference type="ARBA" id="ARBA00000707"/>
    </source>
</evidence>
<evidence type="ECO:0000259" key="12">
    <source>
        <dbReference type="PROSITE" id="PS50053"/>
    </source>
</evidence>
<dbReference type="CDD" id="cd01795">
    <property type="entry name" value="Ubl_USP48"/>
    <property type="match status" value="1"/>
</dbReference>
<dbReference type="CDD" id="cd02668">
    <property type="entry name" value="Peptidase_C19L"/>
    <property type="match status" value="1"/>
</dbReference>
<dbReference type="GeneID" id="87810328"/>
<dbReference type="PROSITE" id="PS50235">
    <property type="entry name" value="USP_3"/>
    <property type="match status" value="1"/>
</dbReference>
<dbReference type="Pfam" id="PF00240">
    <property type="entry name" value="ubiquitin"/>
    <property type="match status" value="1"/>
</dbReference>
<dbReference type="SMART" id="SM00547">
    <property type="entry name" value="ZnF_RBZ"/>
    <property type="match status" value="1"/>
</dbReference>
<organism evidence="14 15">
    <name type="scientific">Vanrija pseudolonga</name>
    <dbReference type="NCBI Taxonomy" id="143232"/>
    <lineage>
        <taxon>Eukaryota</taxon>
        <taxon>Fungi</taxon>
        <taxon>Dikarya</taxon>
        <taxon>Basidiomycota</taxon>
        <taxon>Agaricomycotina</taxon>
        <taxon>Tremellomycetes</taxon>
        <taxon>Trichosporonales</taxon>
        <taxon>Trichosporonaceae</taxon>
        <taxon>Vanrija</taxon>
    </lineage>
</organism>
<dbReference type="GO" id="GO:0004197">
    <property type="term" value="F:cysteine-type endopeptidase activity"/>
    <property type="evidence" value="ECO:0007669"/>
    <property type="project" value="InterPro"/>
</dbReference>
<dbReference type="EMBL" id="CP086718">
    <property type="protein sequence ID" value="WOO83634.1"/>
    <property type="molecule type" value="Genomic_DNA"/>
</dbReference>
<dbReference type="GO" id="GO:0004843">
    <property type="term" value="F:cysteine-type deubiquitinase activity"/>
    <property type="evidence" value="ECO:0007669"/>
    <property type="project" value="UniProtKB-UniRule"/>
</dbReference>
<dbReference type="InterPro" id="IPR033841">
    <property type="entry name" value="Pep_USP48"/>
</dbReference>
<dbReference type="Gene3D" id="3.10.20.90">
    <property type="entry name" value="Phosphatidylinositol 3-kinase Catalytic Subunit, Chain A, domain 1"/>
    <property type="match status" value="1"/>
</dbReference>
<dbReference type="PANTHER" id="PTHR24006">
    <property type="entry name" value="UBIQUITIN CARBOXYL-TERMINAL HYDROLASE"/>
    <property type="match status" value="1"/>
</dbReference>
<keyword evidence="9" id="KW-0862">Zinc</keyword>
<protein>
    <recommendedName>
        <fullName evidence="10">Ubiquitin carboxyl-terminal hydrolase</fullName>
        <ecNumber evidence="10">3.4.19.12</ecNumber>
    </recommendedName>
</protein>
<dbReference type="InterPro" id="IPR018200">
    <property type="entry name" value="USP_CS"/>
</dbReference>
<reference evidence="14" key="1">
    <citation type="submission" date="2023-10" db="EMBL/GenBank/DDBJ databases">
        <authorList>
            <person name="Noh H."/>
        </authorList>
    </citation>
    <scope>NUCLEOTIDE SEQUENCE</scope>
    <source>
        <strain evidence="14">DUCC4014</strain>
    </source>
</reference>
<evidence type="ECO:0000256" key="7">
    <source>
        <dbReference type="ARBA" id="ARBA00022801"/>
    </source>
</evidence>
<evidence type="ECO:0000256" key="3">
    <source>
        <dbReference type="ARBA" id="ARBA00022670"/>
    </source>
</evidence>
<evidence type="ECO:0000256" key="10">
    <source>
        <dbReference type="RuleBase" id="RU366025"/>
    </source>
</evidence>